<dbReference type="OrthoDB" id="9779457at2"/>
<protein>
    <submittedName>
        <fullName evidence="11">Anaerobic dimethyl sulfoxide reductase subunit B (DMSO reductase iron-sulfur subunit)</fullName>
    </submittedName>
</protein>
<sequence>MTDKIQYGFYVDTSKCTGCKTCQIACKDRSDLPLGVKWRRVYEYGGGAWSDNGDGTLNQSVFAHYVSLGCNHCSHPVCVKACPTGAMHKRSSDGLVHVDAAICVGCHSCARACPYDAPQFDSERGVMTKCDGCYDRLKQGKKPSCVESCPLRTLEFGPIEELRARHGDNADIQPLPDSSITSPNLVITVNRAAQPGGRVLNEFEV</sequence>
<keyword evidence="6" id="KW-0677">Repeat</keyword>
<evidence type="ECO:0000313" key="12">
    <source>
        <dbReference type="Proteomes" id="UP000199527"/>
    </source>
</evidence>
<dbReference type="InterPro" id="IPR017896">
    <property type="entry name" value="4Fe4S_Fe-S-bd"/>
</dbReference>
<dbReference type="Gene3D" id="3.30.70.20">
    <property type="match status" value="2"/>
</dbReference>
<dbReference type="InterPro" id="IPR017900">
    <property type="entry name" value="4Fe4S_Fe_S_CS"/>
</dbReference>
<organism evidence="11 12">
    <name type="scientific">Ferrimonas sediminum</name>
    <dbReference type="NCBI Taxonomy" id="718193"/>
    <lineage>
        <taxon>Bacteria</taxon>
        <taxon>Pseudomonadati</taxon>
        <taxon>Pseudomonadota</taxon>
        <taxon>Gammaproteobacteria</taxon>
        <taxon>Alteromonadales</taxon>
        <taxon>Ferrimonadaceae</taxon>
        <taxon>Ferrimonas</taxon>
    </lineage>
</organism>
<feature type="domain" description="4Fe-4S ferredoxin-type" evidence="10">
    <location>
        <begin position="59"/>
        <end position="92"/>
    </location>
</feature>
<evidence type="ECO:0000256" key="2">
    <source>
        <dbReference type="ARBA" id="ARBA00003584"/>
    </source>
</evidence>
<dbReference type="PANTHER" id="PTHR43177">
    <property type="entry name" value="PROTEIN NRFC"/>
    <property type="match status" value="1"/>
</dbReference>
<dbReference type="GO" id="GO:0046872">
    <property type="term" value="F:metal ion binding"/>
    <property type="evidence" value="ECO:0007669"/>
    <property type="project" value="UniProtKB-KW"/>
</dbReference>
<dbReference type="CDD" id="cd16371">
    <property type="entry name" value="DMSOR_beta_like"/>
    <property type="match status" value="1"/>
</dbReference>
<dbReference type="PROSITE" id="PS51379">
    <property type="entry name" value="4FE4S_FER_2"/>
    <property type="match status" value="3"/>
</dbReference>
<keyword evidence="8" id="KW-0408">Iron</keyword>
<proteinExistence type="predicted"/>
<evidence type="ECO:0000256" key="3">
    <source>
        <dbReference type="ARBA" id="ARBA00022448"/>
    </source>
</evidence>
<evidence type="ECO:0000256" key="5">
    <source>
        <dbReference type="ARBA" id="ARBA00022723"/>
    </source>
</evidence>
<keyword evidence="3" id="KW-0813">Transport</keyword>
<dbReference type="InterPro" id="IPR050954">
    <property type="entry name" value="ET_IronSulfur_Cluster-Binding"/>
</dbReference>
<accession>A0A1G8QBW1</accession>
<keyword evidence="5" id="KW-0479">Metal-binding</keyword>
<dbReference type="GO" id="GO:0045333">
    <property type="term" value="P:cellular respiration"/>
    <property type="evidence" value="ECO:0007669"/>
    <property type="project" value="UniProtKB-ARBA"/>
</dbReference>
<dbReference type="Pfam" id="PF13247">
    <property type="entry name" value="Fer4_11"/>
    <property type="match status" value="1"/>
</dbReference>
<dbReference type="EMBL" id="FNEM01000004">
    <property type="protein sequence ID" value="SDJ02284.1"/>
    <property type="molecule type" value="Genomic_DNA"/>
</dbReference>
<keyword evidence="9" id="KW-0411">Iron-sulfur</keyword>
<name>A0A1G8QBW1_9GAMM</name>
<evidence type="ECO:0000256" key="8">
    <source>
        <dbReference type="ARBA" id="ARBA00023004"/>
    </source>
</evidence>
<evidence type="ECO:0000256" key="6">
    <source>
        <dbReference type="ARBA" id="ARBA00022737"/>
    </source>
</evidence>
<evidence type="ECO:0000313" key="11">
    <source>
        <dbReference type="EMBL" id="SDJ02284.1"/>
    </source>
</evidence>
<dbReference type="Proteomes" id="UP000199527">
    <property type="component" value="Unassembled WGS sequence"/>
</dbReference>
<dbReference type="NCBIfam" id="TIGR02951">
    <property type="entry name" value="DMSO_dmsB"/>
    <property type="match status" value="1"/>
</dbReference>
<feature type="domain" description="4Fe-4S ferredoxin-type" evidence="10">
    <location>
        <begin position="94"/>
        <end position="123"/>
    </location>
</feature>
<evidence type="ECO:0000256" key="4">
    <source>
        <dbReference type="ARBA" id="ARBA00022485"/>
    </source>
</evidence>
<evidence type="ECO:0000256" key="7">
    <source>
        <dbReference type="ARBA" id="ARBA00022982"/>
    </source>
</evidence>
<evidence type="ECO:0000256" key="1">
    <source>
        <dbReference type="ARBA" id="ARBA00001966"/>
    </source>
</evidence>
<keyword evidence="4" id="KW-0004">4Fe-4S</keyword>
<keyword evidence="7" id="KW-0249">Electron transport</keyword>
<keyword evidence="12" id="KW-1185">Reference proteome</keyword>
<comment type="function">
    <text evidence="2">Electron transfer subunit of the terminal reductase during anaerobic growth on various sulfoxide and N-oxide compounds.</text>
</comment>
<dbReference type="InterPro" id="IPR014297">
    <property type="entry name" value="DMSO_DmsB"/>
</dbReference>
<evidence type="ECO:0000256" key="9">
    <source>
        <dbReference type="ARBA" id="ARBA00023014"/>
    </source>
</evidence>
<dbReference type="SUPFAM" id="SSF54862">
    <property type="entry name" value="4Fe-4S ferredoxins"/>
    <property type="match status" value="1"/>
</dbReference>
<evidence type="ECO:0000259" key="10">
    <source>
        <dbReference type="PROSITE" id="PS51379"/>
    </source>
</evidence>
<dbReference type="FunFam" id="3.30.70.20:FF:000003">
    <property type="entry name" value="Dimethyl sulfoxide reductase subunit B"/>
    <property type="match status" value="1"/>
</dbReference>
<feature type="domain" description="4Fe-4S ferredoxin-type" evidence="10">
    <location>
        <begin position="7"/>
        <end position="37"/>
    </location>
</feature>
<comment type="cofactor">
    <cofactor evidence="1">
        <name>[4Fe-4S] cluster</name>
        <dbReference type="ChEBI" id="CHEBI:49883"/>
    </cofactor>
</comment>
<dbReference type="PANTHER" id="PTHR43177:SF5">
    <property type="entry name" value="ANAEROBIC DIMETHYL SULFOXIDE REDUCTASE CHAIN B-RELATED"/>
    <property type="match status" value="1"/>
</dbReference>
<reference evidence="12" key="1">
    <citation type="submission" date="2016-10" db="EMBL/GenBank/DDBJ databases">
        <authorList>
            <person name="Varghese N."/>
            <person name="Submissions S."/>
        </authorList>
    </citation>
    <scope>NUCLEOTIDE SEQUENCE [LARGE SCALE GENOMIC DNA]</scope>
    <source>
        <strain evidence="12">DSM 23317</strain>
    </source>
</reference>
<dbReference type="Pfam" id="PF12800">
    <property type="entry name" value="Fer4_4"/>
    <property type="match status" value="1"/>
</dbReference>
<dbReference type="GO" id="GO:0051539">
    <property type="term" value="F:4 iron, 4 sulfur cluster binding"/>
    <property type="evidence" value="ECO:0007669"/>
    <property type="project" value="UniProtKB-KW"/>
</dbReference>
<dbReference type="RefSeq" id="WP_090364131.1">
    <property type="nucleotide sequence ID" value="NZ_FNEM01000004.1"/>
</dbReference>
<dbReference type="PROSITE" id="PS00198">
    <property type="entry name" value="4FE4S_FER_1"/>
    <property type="match status" value="1"/>
</dbReference>
<dbReference type="AlphaFoldDB" id="A0A1G8QBW1"/>
<gene>
    <name evidence="11" type="ORF">SAMN04488540_104251</name>
</gene>
<dbReference type="GO" id="GO:0016491">
    <property type="term" value="F:oxidoreductase activity"/>
    <property type="evidence" value="ECO:0007669"/>
    <property type="project" value="UniProtKB-ARBA"/>
</dbReference>